<dbReference type="AlphaFoldDB" id="A0A7D9E5T9"/>
<feature type="region of interest" description="Disordered" evidence="1">
    <location>
        <begin position="66"/>
        <end position="109"/>
    </location>
</feature>
<evidence type="ECO:0000313" key="3">
    <source>
        <dbReference type="Proteomes" id="UP001152795"/>
    </source>
</evidence>
<gene>
    <name evidence="2" type="ORF">PACLA_8A073735</name>
</gene>
<evidence type="ECO:0000313" key="2">
    <source>
        <dbReference type="EMBL" id="CAB4000636.1"/>
    </source>
</evidence>
<name>A0A7D9E5T9_PARCT</name>
<evidence type="ECO:0000256" key="1">
    <source>
        <dbReference type="SAM" id="MobiDB-lite"/>
    </source>
</evidence>
<keyword evidence="3" id="KW-1185">Reference proteome</keyword>
<protein>
    <submittedName>
        <fullName evidence="2">Uncharacterized protein</fullName>
    </submittedName>
</protein>
<accession>A0A7D9E5T9</accession>
<proteinExistence type="predicted"/>
<comment type="caution">
    <text evidence="2">The sequence shown here is derived from an EMBL/GenBank/DDBJ whole genome shotgun (WGS) entry which is preliminary data.</text>
</comment>
<dbReference type="EMBL" id="CACRXK020003885">
    <property type="protein sequence ID" value="CAB4000636.1"/>
    <property type="molecule type" value="Genomic_DNA"/>
</dbReference>
<feature type="compositionally biased region" description="Polar residues" evidence="1">
    <location>
        <begin position="92"/>
        <end position="101"/>
    </location>
</feature>
<sequence>MEQIVSTFFYQPFTERSETDGLPSSCADLDEYDSGNEQRVDEVITNGASLPTKLYEGSLDRVFSLPDESKKKKDSSPTRVCRKPESYKWNKAESSTMTNTKDLPIETGG</sequence>
<dbReference type="Proteomes" id="UP001152795">
    <property type="component" value="Unassembled WGS sequence"/>
</dbReference>
<organism evidence="2 3">
    <name type="scientific">Paramuricea clavata</name>
    <name type="common">Red gorgonian</name>
    <name type="synonym">Violescent sea-whip</name>
    <dbReference type="NCBI Taxonomy" id="317549"/>
    <lineage>
        <taxon>Eukaryota</taxon>
        <taxon>Metazoa</taxon>
        <taxon>Cnidaria</taxon>
        <taxon>Anthozoa</taxon>
        <taxon>Octocorallia</taxon>
        <taxon>Malacalcyonacea</taxon>
        <taxon>Plexauridae</taxon>
        <taxon>Paramuricea</taxon>
    </lineage>
</organism>
<reference evidence="2" key="1">
    <citation type="submission" date="2020-04" db="EMBL/GenBank/DDBJ databases">
        <authorList>
            <person name="Alioto T."/>
            <person name="Alioto T."/>
            <person name="Gomez Garrido J."/>
        </authorList>
    </citation>
    <scope>NUCLEOTIDE SEQUENCE</scope>
    <source>
        <strain evidence="2">A484AB</strain>
    </source>
</reference>
<feature type="compositionally biased region" description="Basic and acidic residues" evidence="1">
    <location>
        <begin position="67"/>
        <end position="91"/>
    </location>
</feature>